<proteinExistence type="predicted"/>
<keyword evidence="2" id="KW-1185">Reference proteome</keyword>
<reference evidence="1 2" key="1">
    <citation type="submission" date="2023-07" db="EMBL/GenBank/DDBJ databases">
        <title>Sorghum-associated microbial communities from plants grown in Nebraska, USA.</title>
        <authorList>
            <person name="Schachtman D."/>
        </authorList>
    </citation>
    <scope>NUCLEOTIDE SEQUENCE [LARGE SCALE GENOMIC DNA]</scope>
    <source>
        <strain evidence="1 2">CC351</strain>
    </source>
</reference>
<evidence type="ECO:0000313" key="1">
    <source>
        <dbReference type="EMBL" id="MDP9959179.1"/>
    </source>
</evidence>
<sequence>MQARQTVDGILKNTDNVKMMKKYPTIPLQSVDGEGFSPSGLLIKILNTRCNKIINIIFNLSLLKINILFSCS</sequence>
<protein>
    <submittedName>
        <fullName evidence="1">Uncharacterized protein</fullName>
    </submittedName>
</protein>
<organism evidence="1 2">
    <name type="scientific">Chryseobacterium lathyri</name>
    <dbReference type="NCBI Taxonomy" id="395933"/>
    <lineage>
        <taxon>Bacteria</taxon>
        <taxon>Pseudomonadati</taxon>
        <taxon>Bacteroidota</taxon>
        <taxon>Flavobacteriia</taxon>
        <taxon>Flavobacteriales</taxon>
        <taxon>Weeksellaceae</taxon>
        <taxon>Chryseobacterium group</taxon>
        <taxon>Chryseobacterium</taxon>
    </lineage>
</organism>
<dbReference type="EMBL" id="JAUSRL010000002">
    <property type="protein sequence ID" value="MDP9959179.1"/>
    <property type="molecule type" value="Genomic_DNA"/>
</dbReference>
<gene>
    <name evidence="1" type="ORF">J2T04_001058</name>
</gene>
<evidence type="ECO:0000313" key="2">
    <source>
        <dbReference type="Proteomes" id="UP001235513"/>
    </source>
</evidence>
<dbReference type="Proteomes" id="UP001235513">
    <property type="component" value="Unassembled WGS sequence"/>
</dbReference>
<accession>A0ABT9SIB9</accession>
<name>A0ABT9SIB9_9FLAO</name>
<comment type="caution">
    <text evidence="1">The sequence shown here is derived from an EMBL/GenBank/DDBJ whole genome shotgun (WGS) entry which is preliminary data.</text>
</comment>